<evidence type="ECO:0000313" key="3">
    <source>
        <dbReference type="EMBL" id="KAJ7369869.1"/>
    </source>
</evidence>
<gene>
    <name evidence="3" type="primary">GGT7</name>
    <name evidence="3" type="ORF">OS493_035946</name>
</gene>
<keyword evidence="4" id="KW-1185">Reference proteome</keyword>
<sequence>MPGETSTQEMSNLTEDTVSLIQHDGEERTQSINNGCNTGRKRNRAREIRMIIVACFVFGIAITTALIVDIYTGSHHTGHAAVVSDVKECADVGLELIKAGGSAVDAAIGTMLCVGVMNPESSGLGGGGFMLTVVPQKDEEVAEVIDFREVAPLGASKDMFHGNESLASWGGLSVAVPGEIRGFEIAHKKYGKLKWSEVIEPAIKLAKEGFRVTAHTGKVLKHFRKDAIGTRLGKMIAPDGVNFLKEGQKMSNPALAETLQQIADKGADVLYNGPIADGIVAAVKSANGILTNEDLTNYKPISRNAINATYEGYQVITTPLPSGGPVLVSMLNILEGFNFTNKVQGKSLTYHYIIEAMKFAFAQRSLLEDSNDLANITEQMLSKEHAKTLRDKISPNKTFKPPHYGPFLVKRRHMALRMSPLLDLMANSLASQENGIILNNEMADFSIPGVTKIDGAGPPKANFIAPGKRPLSSCVPTVVLHKEKRCWFRMSLGASGGDHIPQAVAQVLVNYLAFNDSLSQSIEKPRVYYGISTGISEIEADRFQDNKMASSIVKALRDKGHNITEHAGLADANGLSYFQDQVTAHGDSRRGGQGSAQF</sequence>
<keyword evidence="2" id="KW-1133">Transmembrane helix</keyword>
<dbReference type="Proteomes" id="UP001163046">
    <property type="component" value="Unassembled WGS sequence"/>
</dbReference>
<dbReference type="Gene3D" id="1.10.246.130">
    <property type="match status" value="1"/>
</dbReference>
<feature type="binding site" evidence="1">
    <location>
        <begin position="472"/>
        <end position="473"/>
    </location>
    <ligand>
        <name>L-glutamate</name>
        <dbReference type="ChEBI" id="CHEBI:29985"/>
    </ligand>
</feature>
<dbReference type="GO" id="GO:0036374">
    <property type="term" value="F:glutathione hydrolase activity"/>
    <property type="evidence" value="ECO:0007669"/>
    <property type="project" value="InterPro"/>
</dbReference>
<name>A0A9X0CQJ8_9CNID</name>
<dbReference type="InterPro" id="IPR043137">
    <property type="entry name" value="GGT_ssub_C"/>
</dbReference>
<evidence type="ECO:0000256" key="2">
    <source>
        <dbReference type="SAM" id="Phobius"/>
    </source>
</evidence>
<organism evidence="3 4">
    <name type="scientific">Desmophyllum pertusum</name>
    <dbReference type="NCBI Taxonomy" id="174260"/>
    <lineage>
        <taxon>Eukaryota</taxon>
        <taxon>Metazoa</taxon>
        <taxon>Cnidaria</taxon>
        <taxon>Anthozoa</taxon>
        <taxon>Hexacorallia</taxon>
        <taxon>Scleractinia</taxon>
        <taxon>Caryophylliina</taxon>
        <taxon>Caryophylliidae</taxon>
        <taxon>Desmophyllum</taxon>
    </lineage>
</organism>
<dbReference type="InterPro" id="IPR000101">
    <property type="entry name" value="GGT_peptidase"/>
</dbReference>
<dbReference type="AlphaFoldDB" id="A0A9X0CQJ8"/>
<protein>
    <submittedName>
        <fullName evidence="3">Glutathione hydrolase 7</fullName>
    </submittedName>
</protein>
<keyword evidence="2" id="KW-0472">Membrane</keyword>
<dbReference type="SUPFAM" id="SSF56235">
    <property type="entry name" value="N-terminal nucleophile aminohydrolases (Ntn hydrolases)"/>
    <property type="match status" value="1"/>
</dbReference>
<reference evidence="3" key="1">
    <citation type="submission" date="2023-01" db="EMBL/GenBank/DDBJ databases">
        <title>Genome assembly of the deep-sea coral Lophelia pertusa.</title>
        <authorList>
            <person name="Herrera S."/>
            <person name="Cordes E."/>
        </authorList>
    </citation>
    <scope>NUCLEOTIDE SEQUENCE</scope>
    <source>
        <strain evidence="3">USNM1676648</strain>
        <tissue evidence="3">Polyp</tissue>
    </source>
</reference>
<feature type="binding site" evidence="1">
    <location>
        <position position="497"/>
    </location>
    <ligand>
        <name>L-glutamate</name>
        <dbReference type="ChEBI" id="CHEBI:29985"/>
    </ligand>
</feature>
<dbReference type="InterPro" id="IPR043138">
    <property type="entry name" value="GGT_lsub"/>
</dbReference>
<dbReference type="EMBL" id="MU826882">
    <property type="protein sequence ID" value="KAJ7369869.1"/>
    <property type="molecule type" value="Genomic_DNA"/>
</dbReference>
<evidence type="ECO:0000313" key="4">
    <source>
        <dbReference type="Proteomes" id="UP001163046"/>
    </source>
</evidence>
<dbReference type="GO" id="GO:0005886">
    <property type="term" value="C:plasma membrane"/>
    <property type="evidence" value="ECO:0007669"/>
    <property type="project" value="TreeGrafter"/>
</dbReference>
<feature type="binding site" evidence="1">
    <location>
        <position position="444"/>
    </location>
    <ligand>
        <name>L-glutamate</name>
        <dbReference type="ChEBI" id="CHEBI:29985"/>
    </ligand>
</feature>
<dbReference type="PRINTS" id="PR01210">
    <property type="entry name" value="GGTRANSPTASE"/>
</dbReference>
<keyword evidence="3" id="KW-0378">Hydrolase</keyword>
<dbReference type="OrthoDB" id="1081007at2759"/>
<dbReference type="Gene3D" id="3.60.20.40">
    <property type="match status" value="1"/>
</dbReference>
<dbReference type="PANTHER" id="PTHR11686">
    <property type="entry name" value="GAMMA GLUTAMYL TRANSPEPTIDASE"/>
    <property type="match status" value="1"/>
</dbReference>
<evidence type="ECO:0000256" key="1">
    <source>
        <dbReference type="PIRSR" id="PIRSR600101-2"/>
    </source>
</evidence>
<feature type="binding site" evidence="1">
    <location>
        <position position="148"/>
    </location>
    <ligand>
        <name>L-glutamate</name>
        <dbReference type="ChEBI" id="CHEBI:29985"/>
    </ligand>
</feature>
<feature type="transmembrane region" description="Helical" evidence="2">
    <location>
        <begin position="50"/>
        <end position="71"/>
    </location>
</feature>
<dbReference type="GO" id="GO:0006751">
    <property type="term" value="P:glutathione catabolic process"/>
    <property type="evidence" value="ECO:0007669"/>
    <property type="project" value="InterPro"/>
</dbReference>
<comment type="caution">
    <text evidence="3">The sequence shown here is derived from an EMBL/GenBank/DDBJ whole genome shotgun (WGS) entry which is preliminary data.</text>
</comment>
<dbReference type="InterPro" id="IPR029055">
    <property type="entry name" value="Ntn_hydrolases_N"/>
</dbReference>
<dbReference type="PANTHER" id="PTHR11686:SF54">
    <property type="entry name" value="GLUTATHIONE HYDROLASE 7"/>
    <property type="match status" value="1"/>
</dbReference>
<dbReference type="FunFam" id="1.10.246.130:FF:000001">
    <property type="entry name" value="Gamma-glutamyltransferase 5 isoform 1"/>
    <property type="match status" value="1"/>
</dbReference>
<keyword evidence="2" id="KW-0812">Transmembrane</keyword>
<proteinExistence type="predicted"/>
<dbReference type="Pfam" id="PF01019">
    <property type="entry name" value="G_glu_transpept"/>
    <property type="match status" value="2"/>
</dbReference>
<accession>A0A9X0CQJ8</accession>